<dbReference type="InterPro" id="IPR020841">
    <property type="entry name" value="PKS_Beta-ketoAc_synthase_dom"/>
</dbReference>
<dbReference type="GO" id="GO:0004315">
    <property type="term" value="F:3-oxoacyl-[acyl-carrier-protein] synthase activity"/>
    <property type="evidence" value="ECO:0007669"/>
    <property type="project" value="TreeGrafter"/>
</dbReference>
<keyword evidence="7" id="KW-0012">Acyltransferase</keyword>
<evidence type="ECO:0000256" key="7">
    <source>
        <dbReference type="ARBA" id="ARBA00023315"/>
    </source>
</evidence>
<evidence type="ECO:0000256" key="2">
    <source>
        <dbReference type="ARBA" id="ARBA00022516"/>
    </source>
</evidence>
<evidence type="ECO:0000256" key="3">
    <source>
        <dbReference type="ARBA" id="ARBA00022679"/>
    </source>
</evidence>
<dbReference type="GO" id="GO:0005829">
    <property type="term" value="C:cytosol"/>
    <property type="evidence" value="ECO:0007669"/>
    <property type="project" value="TreeGrafter"/>
</dbReference>
<evidence type="ECO:0000256" key="4">
    <source>
        <dbReference type="ARBA" id="ARBA00022832"/>
    </source>
</evidence>
<dbReference type="NCBIfam" id="TIGR03150">
    <property type="entry name" value="fabF"/>
    <property type="match status" value="1"/>
</dbReference>
<dbReference type="InterPro" id="IPR016039">
    <property type="entry name" value="Thiolase-like"/>
</dbReference>
<keyword evidence="2" id="KW-0444">Lipid biosynthesis</keyword>
<dbReference type="PROSITE" id="PS52004">
    <property type="entry name" value="KS3_2"/>
    <property type="match status" value="1"/>
</dbReference>
<evidence type="ECO:0000256" key="1">
    <source>
        <dbReference type="ARBA" id="ARBA00008467"/>
    </source>
</evidence>
<comment type="similarity">
    <text evidence="1">Belongs to the thiolase-like superfamily. Beta-ketoacyl-ACP synthases family.</text>
</comment>
<protein>
    <recommendedName>
        <fullName evidence="8">Ketosynthase family 3 (KS3) domain-containing protein</fullName>
    </recommendedName>
</protein>
<keyword evidence="5" id="KW-0443">Lipid metabolism</keyword>
<dbReference type="NCBIfam" id="NF005589">
    <property type="entry name" value="PRK07314.1"/>
    <property type="match status" value="1"/>
</dbReference>
<dbReference type="InterPro" id="IPR000794">
    <property type="entry name" value="Beta-ketoacyl_synthase"/>
</dbReference>
<evidence type="ECO:0000313" key="9">
    <source>
        <dbReference type="EMBL" id="SVA16145.1"/>
    </source>
</evidence>
<dbReference type="InterPro" id="IPR017568">
    <property type="entry name" value="3-oxoacyl-ACP_synth-2"/>
</dbReference>
<dbReference type="SMART" id="SM00825">
    <property type="entry name" value="PKS_KS"/>
    <property type="match status" value="1"/>
</dbReference>
<dbReference type="InterPro" id="IPR014031">
    <property type="entry name" value="Ketoacyl_synth_C"/>
</dbReference>
<evidence type="ECO:0000259" key="8">
    <source>
        <dbReference type="PROSITE" id="PS52004"/>
    </source>
</evidence>
<accession>A0A381TJ47</accession>
<organism evidence="9">
    <name type="scientific">marine metagenome</name>
    <dbReference type="NCBI Taxonomy" id="408172"/>
    <lineage>
        <taxon>unclassified sequences</taxon>
        <taxon>metagenomes</taxon>
        <taxon>ecological metagenomes</taxon>
    </lineage>
</organism>
<dbReference type="Pfam" id="PF02801">
    <property type="entry name" value="Ketoacyl-synt_C"/>
    <property type="match status" value="1"/>
</dbReference>
<dbReference type="Gene3D" id="3.40.47.10">
    <property type="match status" value="1"/>
</dbReference>
<keyword evidence="3" id="KW-0808">Transferase</keyword>
<dbReference type="GO" id="GO:0006633">
    <property type="term" value="P:fatty acid biosynthetic process"/>
    <property type="evidence" value="ECO:0007669"/>
    <property type="project" value="UniProtKB-KW"/>
</dbReference>
<dbReference type="InterPro" id="IPR014030">
    <property type="entry name" value="Ketoacyl_synth_N"/>
</dbReference>
<dbReference type="EMBL" id="UINC01004688">
    <property type="protein sequence ID" value="SVA16145.1"/>
    <property type="molecule type" value="Genomic_DNA"/>
</dbReference>
<keyword evidence="4" id="KW-0276">Fatty acid metabolism</keyword>
<dbReference type="FunFam" id="3.40.47.10:FF:000009">
    <property type="entry name" value="3-oxoacyl-[acyl-carrier-protein] synthase 2"/>
    <property type="match status" value="1"/>
</dbReference>
<keyword evidence="6" id="KW-0275">Fatty acid biosynthesis</keyword>
<dbReference type="SUPFAM" id="SSF53901">
    <property type="entry name" value="Thiolase-like"/>
    <property type="match status" value="2"/>
</dbReference>
<dbReference type="Pfam" id="PF00109">
    <property type="entry name" value="ketoacyl-synt"/>
    <property type="match status" value="1"/>
</dbReference>
<gene>
    <name evidence="9" type="ORF">METZ01_LOCUS68999</name>
</gene>
<evidence type="ECO:0000256" key="5">
    <source>
        <dbReference type="ARBA" id="ARBA00023098"/>
    </source>
</evidence>
<reference evidence="9" key="1">
    <citation type="submission" date="2018-05" db="EMBL/GenBank/DDBJ databases">
        <authorList>
            <person name="Lanie J.A."/>
            <person name="Ng W.-L."/>
            <person name="Kazmierczak K.M."/>
            <person name="Andrzejewski T.M."/>
            <person name="Davidsen T.M."/>
            <person name="Wayne K.J."/>
            <person name="Tettelin H."/>
            <person name="Glass J.I."/>
            <person name="Rusch D."/>
            <person name="Podicherti R."/>
            <person name="Tsui H.-C.T."/>
            <person name="Winkler M.E."/>
        </authorList>
    </citation>
    <scope>NUCLEOTIDE SEQUENCE</scope>
</reference>
<dbReference type="AlphaFoldDB" id="A0A381TJ47"/>
<evidence type="ECO:0000256" key="6">
    <source>
        <dbReference type="ARBA" id="ARBA00023160"/>
    </source>
</evidence>
<dbReference type="PANTHER" id="PTHR11712:SF336">
    <property type="entry name" value="3-OXOACYL-[ACYL-CARRIER-PROTEIN] SYNTHASE, MITOCHONDRIAL"/>
    <property type="match status" value="1"/>
</dbReference>
<proteinExistence type="inferred from homology"/>
<dbReference type="CDD" id="cd00834">
    <property type="entry name" value="KAS_I_II"/>
    <property type="match status" value="1"/>
</dbReference>
<name>A0A381TJ47_9ZZZZ</name>
<feature type="domain" description="Ketosynthase family 3 (KS3)" evidence="8">
    <location>
        <begin position="2"/>
        <end position="409"/>
    </location>
</feature>
<sequence length="411" mass="43771">MGNRVVVTGLGCVSPLGNDVPTTWEACSNGKSGIDRITHFDPEALRCQIAGEVKNFQLPDIIPPKEAKKMDLFIQYSIKATQEALLDANLEITEELEEDVGVSMGVGIGGLGCIERYSKIIEEHGPKRVSPFFIPMTLSNLAPGYVSLLFRAKSYTACSVSACTSSNHAIGTAARTIERGDAKAVIAGGAESSVTPLGIAGFAAMHALSTRNDNPQTASRPYDRDRDGFIMGEGSGMMILEDLEFAKARGARIYCEITGYGFSSDAYHITTPSTEGPARAMKMTLKDSGLAAEEIDYINSHGTSTPAGDLNELKAIKMALGEKAAKKLSISSTKSMTGHLLGAAAAIEAIFSIKALHHNYVPPTINIENLDPECDLDVTPNNGKKRDLRAAMSNAFGFGGTNASVIFQKIN</sequence>
<dbReference type="PANTHER" id="PTHR11712">
    <property type="entry name" value="POLYKETIDE SYNTHASE-RELATED"/>
    <property type="match status" value="1"/>
</dbReference>
<dbReference type="PIRSF" id="PIRSF000447">
    <property type="entry name" value="KAS_II"/>
    <property type="match status" value="1"/>
</dbReference>